<organism evidence="1 2">
    <name type="scientific">Gymnopus androsaceus JB14</name>
    <dbReference type="NCBI Taxonomy" id="1447944"/>
    <lineage>
        <taxon>Eukaryota</taxon>
        <taxon>Fungi</taxon>
        <taxon>Dikarya</taxon>
        <taxon>Basidiomycota</taxon>
        <taxon>Agaricomycotina</taxon>
        <taxon>Agaricomycetes</taxon>
        <taxon>Agaricomycetidae</taxon>
        <taxon>Agaricales</taxon>
        <taxon>Marasmiineae</taxon>
        <taxon>Omphalotaceae</taxon>
        <taxon>Gymnopus</taxon>
    </lineage>
</organism>
<keyword evidence="2" id="KW-1185">Reference proteome</keyword>
<name>A0A6A4I2F2_9AGAR</name>
<dbReference type="AlphaFoldDB" id="A0A6A4I2F2"/>
<gene>
    <name evidence="1" type="ORF">BT96DRAFT_1016067</name>
</gene>
<evidence type="ECO:0000313" key="2">
    <source>
        <dbReference type="Proteomes" id="UP000799118"/>
    </source>
</evidence>
<proteinExistence type="predicted"/>
<dbReference type="OrthoDB" id="3365698at2759"/>
<dbReference type="EMBL" id="ML769414">
    <property type="protein sequence ID" value="KAE9404696.1"/>
    <property type="molecule type" value="Genomic_DNA"/>
</dbReference>
<accession>A0A6A4I2F2</accession>
<protein>
    <submittedName>
        <fullName evidence="1">Uncharacterized protein</fullName>
    </submittedName>
</protein>
<dbReference type="Proteomes" id="UP000799118">
    <property type="component" value="Unassembled WGS sequence"/>
</dbReference>
<reference evidence="1" key="1">
    <citation type="journal article" date="2019" name="Environ. Microbiol.">
        <title>Fungal ecological strategies reflected in gene transcription - a case study of two litter decomposers.</title>
        <authorList>
            <person name="Barbi F."/>
            <person name="Kohler A."/>
            <person name="Barry K."/>
            <person name="Baskaran P."/>
            <person name="Daum C."/>
            <person name="Fauchery L."/>
            <person name="Ihrmark K."/>
            <person name="Kuo A."/>
            <person name="LaButti K."/>
            <person name="Lipzen A."/>
            <person name="Morin E."/>
            <person name="Grigoriev I.V."/>
            <person name="Henrissat B."/>
            <person name="Lindahl B."/>
            <person name="Martin F."/>
        </authorList>
    </citation>
    <scope>NUCLEOTIDE SEQUENCE</scope>
    <source>
        <strain evidence="1">JB14</strain>
    </source>
</reference>
<dbReference type="Gene3D" id="1.20.1280.50">
    <property type="match status" value="1"/>
</dbReference>
<evidence type="ECO:0000313" key="1">
    <source>
        <dbReference type="EMBL" id="KAE9404696.1"/>
    </source>
</evidence>
<sequence>MSANIEWQGDQSTYQKIYEDALAKSKSNIIPASSFERSQLSGLIQATRTSLEKFTVGSTPVLLAKALACQESLLSPIRMLPPEVLSQIFSLISGLIVLHVRAKHTGAVFPLTWVCSYWREIIFFDPSLWSSLKLDLEYDDDDSCSKVKNTADEFLLRSGTTPLCVAICSKSKSGRPPARLHGILDLLAKYASQCRELHLTLSTYKQVDHLLKQIHSHSPNAASPTGIELPILRVLDIPRFPRTPIHLPRLQTLYLTSLHADEAIDLKHLTALSIHTYTTGGRSFGVLLERFPLLEVISVKYVKRGETTISPDDSAAIRHTHLVSIGLKHLDRSFPRRFWDSIYLPELFELDVEPLSIICPSTKRRLDELKSMLIRSGCVLKRLNFEVLERAKNLVTMESDVVSLYEGITVASESSYFMNGLPFNAFFRYLYFTPVTGSTTPDE</sequence>